<evidence type="ECO:0000256" key="1">
    <source>
        <dbReference type="ARBA" id="ARBA00004123"/>
    </source>
</evidence>
<protein>
    <recommendedName>
        <fullName evidence="11">BHLH domain-containing protein</fullName>
    </recommendedName>
</protein>
<keyword evidence="10" id="KW-1185">Reference proteome</keyword>
<keyword evidence="2" id="KW-0805">Transcription regulation</keyword>
<evidence type="ECO:0000256" key="2">
    <source>
        <dbReference type="ARBA" id="ARBA00023015"/>
    </source>
</evidence>
<evidence type="ECO:0000256" key="4">
    <source>
        <dbReference type="ARBA" id="ARBA00023163"/>
    </source>
</evidence>
<name>A0A553PN98_TIGCA</name>
<dbReference type="Pfam" id="PF07527">
    <property type="entry name" value="Hairy_orange"/>
    <property type="match status" value="1"/>
</dbReference>
<evidence type="ECO:0000259" key="7">
    <source>
        <dbReference type="PROSITE" id="PS50888"/>
    </source>
</evidence>
<evidence type="ECO:0000256" key="6">
    <source>
        <dbReference type="SAM" id="MobiDB-lite"/>
    </source>
</evidence>
<dbReference type="SMART" id="SM00511">
    <property type="entry name" value="ORANGE"/>
    <property type="match status" value="1"/>
</dbReference>
<dbReference type="EMBL" id="VCGU01000002">
    <property type="protein sequence ID" value="TRY79159.1"/>
    <property type="molecule type" value="Genomic_DNA"/>
</dbReference>
<feature type="region of interest" description="Disordered" evidence="6">
    <location>
        <begin position="1"/>
        <end position="24"/>
    </location>
</feature>
<dbReference type="Proteomes" id="UP000318571">
    <property type="component" value="Chromosome 6"/>
</dbReference>
<feature type="region of interest" description="Disordered" evidence="6">
    <location>
        <begin position="88"/>
        <end position="128"/>
    </location>
</feature>
<comment type="caution">
    <text evidence="9">The sequence shown here is derived from an EMBL/GenBank/DDBJ whole genome shotgun (WGS) entry which is preliminary data.</text>
</comment>
<feature type="compositionally biased region" description="Low complexity" evidence="6">
    <location>
        <begin position="288"/>
        <end position="298"/>
    </location>
</feature>
<dbReference type="Gene3D" id="6.10.250.980">
    <property type="match status" value="1"/>
</dbReference>
<dbReference type="InterPro" id="IPR003650">
    <property type="entry name" value="Orange_dom"/>
</dbReference>
<evidence type="ECO:0000313" key="9">
    <source>
        <dbReference type="EMBL" id="TRY79159.1"/>
    </source>
</evidence>
<dbReference type="PROSITE" id="PS50888">
    <property type="entry name" value="BHLH"/>
    <property type="match status" value="1"/>
</dbReference>
<dbReference type="Pfam" id="PF00010">
    <property type="entry name" value="HLH"/>
    <property type="match status" value="1"/>
</dbReference>
<keyword evidence="4" id="KW-0804">Transcription</keyword>
<sequence length="407" mass="43735">MSLDPARISTSSVTPRTSVPLSSNMITPSTPTFASMHTHFLQQHHQHRLAMATNVMMNGGGGGVGGGPPHVPHVPHSLAHSAGVLNTPPVTPEQHQRLVNPQHRSLISSSGSSSSSGGDTPMSRTNQYKKIMKPLLERKRRARINKCLDELKDIMTVALQAQGENVSKLEKADILELTVRHLHKLQQSQRLLLETQRNPVEEIQRFQAGYTSCAQEAASFLLQAPGVDVTVSQRLLSHLTSNLAQPFLNRLSQAGSPKSTTAPPLVSSASSDLNRNGFSSPPLGVMISSPAPVSSSSSTEFPKASPPPRPSSNPTIGHFTLSITKAPLSESGKSEDMGKMPVKPEPVRLNPNDPPPSVDGDMANSCFTMGEEAHVWIERGELLTGDTGLALLALMADPKWLMMDVPK</sequence>
<feature type="compositionally biased region" description="Polar residues" evidence="6">
    <location>
        <begin position="253"/>
        <end position="279"/>
    </location>
</feature>
<comment type="subcellular location">
    <subcellularLocation>
        <location evidence="1">Nucleus</location>
    </subcellularLocation>
</comment>
<dbReference type="SMART" id="SM00353">
    <property type="entry name" value="HLH"/>
    <property type="match status" value="1"/>
</dbReference>
<evidence type="ECO:0000259" key="8">
    <source>
        <dbReference type="PROSITE" id="PS51054"/>
    </source>
</evidence>
<feature type="domain" description="BHLH" evidence="7">
    <location>
        <begin position="128"/>
        <end position="185"/>
    </location>
</feature>
<feature type="compositionally biased region" description="Low complexity" evidence="6">
    <location>
        <begin position="9"/>
        <end position="23"/>
    </location>
</feature>
<dbReference type="STRING" id="6832.A0A553PN98"/>
<dbReference type="InterPro" id="IPR036638">
    <property type="entry name" value="HLH_DNA-bd_sf"/>
</dbReference>
<evidence type="ECO:0000256" key="3">
    <source>
        <dbReference type="ARBA" id="ARBA00023125"/>
    </source>
</evidence>
<dbReference type="CDD" id="cd19741">
    <property type="entry name" value="bHLH-O_ESMB_like"/>
    <property type="match status" value="1"/>
</dbReference>
<dbReference type="SUPFAM" id="SSF158457">
    <property type="entry name" value="Orange domain-like"/>
    <property type="match status" value="1"/>
</dbReference>
<dbReference type="Gene3D" id="4.10.280.10">
    <property type="entry name" value="Helix-loop-helix DNA-binding domain"/>
    <property type="match status" value="1"/>
</dbReference>
<dbReference type="SUPFAM" id="SSF47459">
    <property type="entry name" value="HLH, helix-loop-helix DNA-binding domain"/>
    <property type="match status" value="1"/>
</dbReference>
<reference evidence="9 10" key="1">
    <citation type="journal article" date="2018" name="Nat. Ecol. Evol.">
        <title>Genomic signatures of mitonuclear coevolution across populations of Tigriopus californicus.</title>
        <authorList>
            <person name="Barreto F.S."/>
            <person name="Watson E.T."/>
            <person name="Lima T.G."/>
            <person name="Willett C.S."/>
            <person name="Edmands S."/>
            <person name="Li W."/>
            <person name="Burton R.S."/>
        </authorList>
    </citation>
    <scope>NUCLEOTIDE SEQUENCE [LARGE SCALE GENOMIC DNA]</scope>
    <source>
        <strain evidence="9 10">San Diego</strain>
    </source>
</reference>
<dbReference type="GO" id="GO:0046983">
    <property type="term" value="F:protein dimerization activity"/>
    <property type="evidence" value="ECO:0007669"/>
    <property type="project" value="InterPro"/>
</dbReference>
<dbReference type="FunFam" id="4.10.280.10:FF:000009">
    <property type="entry name" value="Transcription factor HES-1"/>
    <property type="match status" value="1"/>
</dbReference>
<dbReference type="GO" id="GO:0005634">
    <property type="term" value="C:nucleus"/>
    <property type="evidence" value="ECO:0007669"/>
    <property type="project" value="UniProtKB-SubCell"/>
</dbReference>
<feature type="compositionally biased region" description="Low complexity" evidence="6">
    <location>
        <begin position="108"/>
        <end position="118"/>
    </location>
</feature>
<keyword evidence="3" id="KW-0238">DNA-binding</keyword>
<proteinExistence type="predicted"/>
<feature type="domain" description="Orange" evidence="8">
    <location>
        <begin position="206"/>
        <end position="239"/>
    </location>
</feature>
<dbReference type="PANTHER" id="PTHR10985">
    <property type="entry name" value="BASIC HELIX-LOOP-HELIX TRANSCRIPTION FACTOR, HES-RELATED"/>
    <property type="match status" value="1"/>
</dbReference>
<keyword evidence="5" id="KW-0539">Nucleus</keyword>
<evidence type="ECO:0000313" key="10">
    <source>
        <dbReference type="Proteomes" id="UP000318571"/>
    </source>
</evidence>
<accession>A0A553PN98</accession>
<gene>
    <name evidence="9" type="ORF">TCAL_08338</name>
</gene>
<dbReference type="InterPro" id="IPR050370">
    <property type="entry name" value="HES_HEY"/>
</dbReference>
<dbReference type="InterPro" id="IPR011598">
    <property type="entry name" value="bHLH_dom"/>
</dbReference>
<evidence type="ECO:0008006" key="11">
    <source>
        <dbReference type="Google" id="ProtNLM"/>
    </source>
</evidence>
<dbReference type="GO" id="GO:1990837">
    <property type="term" value="F:sequence-specific double-stranded DNA binding"/>
    <property type="evidence" value="ECO:0007669"/>
    <property type="project" value="UniProtKB-ARBA"/>
</dbReference>
<dbReference type="AlphaFoldDB" id="A0A553PN98"/>
<organism evidence="9 10">
    <name type="scientific">Tigriopus californicus</name>
    <name type="common">Marine copepod</name>
    <dbReference type="NCBI Taxonomy" id="6832"/>
    <lineage>
        <taxon>Eukaryota</taxon>
        <taxon>Metazoa</taxon>
        <taxon>Ecdysozoa</taxon>
        <taxon>Arthropoda</taxon>
        <taxon>Crustacea</taxon>
        <taxon>Multicrustacea</taxon>
        <taxon>Hexanauplia</taxon>
        <taxon>Copepoda</taxon>
        <taxon>Harpacticoida</taxon>
        <taxon>Harpacticidae</taxon>
        <taxon>Tigriopus</taxon>
    </lineage>
</organism>
<feature type="compositionally biased region" description="Polar residues" evidence="6">
    <location>
        <begin position="97"/>
        <end position="107"/>
    </location>
</feature>
<dbReference type="GO" id="GO:0006355">
    <property type="term" value="P:regulation of DNA-templated transcription"/>
    <property type="evidence" value="ECO:0007669"/>
    <property type="project" value="InterPro"/>
</dbReference>
<dbReference type="PROSITE" id="PS51054">
    <property type="entry name" value="ORANGE"/>
    <property type="match status" value="1"/>
</dbReference>
<evidence type="ECO:0000256" key="5">
    <source>
        <dbReference type="ARBA" id="ARBA00023242"/>
    </source>
</evidence>
<feature type="region of interest" description="Disordered" evidence="6">
    <location>
        <begin position="253"/>
        <end position="357"/>
    </location>
</feature>